<evidence type="ECO:0000256" key="9">
    <source>
        <dbReference type="ARBA" id="ARBA00022777"/>
    </source>
</evidence>
<name>A0A348API7_9FIRM</name>
<dbReference type="Gene3D" id="3.30.230.10">
    <property type="match status" value="1"/>
</dbReference>
<dbReference type="PROSITE" id="PS00627">
    <property type="entry name" value="GHMP_KINASES_ATP"/>
    <property type="match status" value="1"/>
</dbReference>
<keyword evidence="9 13" id="KW-0418">Kinase</keyword>
<feature type="domain" description="GHMP kinase C-terminal" evidence="15">
    <location>
        <begin position="226"/>
        <end position="287"/>
    </location>
</feature>
<dbReference type="SUPFAM" id="SSF54211">
    <property type="entry name" value="Ribosomal protein S5 domain 2-like"/>
    <property type="match status" value="1"/>
</dbReference>
<comment type="function">
    <text evidence="12 13">Catalyzes the ATP-dependent phosphorylation of L-homoserine to L-homoserine phosphate.</text>
</comment>
<dbReference type="InterPro" id="IPR006203">
    <property type="entry name" value="GHMP_knse_ATP-bd_CS"/>
</dbReference>
<dbReference type="InterPro" id="IPR006204">
    <property type="entry name" value="GHMP_kinase_N_dom"/>
</dbReference>
<dbReference type="GO" id="GO:0005737">
    <property type="term" value="C:cytoplasm"/>
    <property type="evidence" value="ECO:0007669"/>
    <property type="project" value="UniProtKB-SubCell"/>
</dbReference>
<reference evidence="16 17" key="1">
    <citation type="journal article" date="2018" name="Int. J. Syst. Evol. Microbiol.">
        <title>Methylomusa anaerophila gen. nov., sp. nov., an anaerobic methanol-utilizing bacterium isolated from a microbial fuel cell.</title>
        <authorList>
            <person name="Amano N."/>
            <person name="Yamamuro A."/>
            <person name="Miyahara M."/>
            <person name="Kouzuma A."/>
            <person name="Abe T."/>
            <person name="Watanabe K."/>
        </authorList>
    </citation>
    <scope>NUCLEOTIDE SEQUENCE [LARGE SCALE GENOMIC DNA]</scope>
    <source>
        <strain evidence="16 17">MMFC1</strain>
    </source>
</reference>
<dbReference type="EC" id="2.7.1.39" evidence="3 13"/>
<keyword evidence="10 13" id="KW-0067">ATP-binding</keyword>
<dbReference type="RefSeq" id="WP_126309869.1">
    <property type="nucleotide sequence ID" value="NZ_AP018449.1"/>
</dbReference>
<dbReference type="PIRSF" id="PIRSF000676">
    <property type="entry name" value="Homoser_kin"/>
    <property type="match status" value="1"/>
</dbReference>
<evidence type="ECO:0000256" key="7">
    <source>
        <dbReference type="ARBA" id="ARBA00022697"/>
    </source>
</evidence>
<dbReference type="UniPathway" id="UPA00050">
    <property type="reaction ID" value="UER00064"/>
</dbReference>
<dbReference type="Pfam" id="PF08544">
    <property type="entry name" value="GHMP_kinases_C"/>
    <property type="match status" value="1"/>
</dbReference>
<dbReference type="InterPro" id="IPR020568">
    <property type="entry name" value="Ribosomal_Su5_D2-typ_SF"/>
</dbReference>
<dbReference type="KEGG" id="mana:MAMMFC1_03693"/>
<dbReference type="GO" id="GO:0009088">
    <property type="term" value="P:threonine biosynthetic process"/>
    <property type="evidence" value="ECO:0007669"/>
    <property type="project" value="UniProtKB-UniRule"/>
</dbReference>
<evidence type="ECO:0000256" key="11">
    <source>
        <dbReference type="ARBA" id="ARBA00049375"/>
    </source>
</evidence>
<dbReference type="Gene3D" id="3.30.70.890">
    <property type="entry name" value="GHMP kinase, C-terminal domain"/>
    <property type="match status" value="1"/>
</dbReference>
<dbReference type="EMBL" id="AP018449">
    <property type="protein sequence ID" value="BBB92985.1"/>
    <property type="molecule type" value="Genomic_DNA"/>
</dbReference>
<evidence type="ECO:0000256" key="6">
    <source>
        <dbReference type="ARBA" id="ARBA00022679"/>
    </source>
</evidence>
<evidence type="ECO:0000313" key="17">
    <source>
        <dbReference type="Proteomes" id="UP000276437"/>
    </source>
</evidence>
<comment type="pathway">
    <text evidence="1 13">Amino-acid biosynthesis; L-threonine biosynthesis; L-threonine from L-aspartate: step 4/5.</text>
</comment>
<evidence type="ECO:0000256" key="2">
    <source>
        <dbReference type="ARBA" id="ARBA00007370"/>
    </source>
</evidence>
<dbReference type="NCBIfam" id="NF002288">
    <property type="entry name" value="PRK01212.1-4"/>
    <property type="match status" value="1"/>
</dbReference>
<evidence type="ECO:0000256" key="12">
    <source>
        <dbReference type="ARBA" id="ARBA00049954"/>
    </source>
</evidence>
<evidence type="ECO:0000256" key="8">
    <source>
        <dbReference type="ARBA" id="ARBA00022741"/>
    </source>
</evidence>
<dbReference type="HAMAP" id="MF_00384">
    <property type="entry name" value="Homoser_kinase"/>
    <property type="match status" value="1"/>
</dbReference>
<keyword evidence="6 13" id="KW-0808">Transferase</keyword>
<evidence type="ECO:0000256" key="3">
    <source>
        <dbReference type="ARBA" id="ARBA00012078"/>
    </source>
</evidence>
<comment type="catalytic activity">
    <reaction evidence="11 13">
        <text>L-homoserine + ATP = O-phospho-L-homoserine + ADP + H(+)</text>
        <dbReference type="Rhea" id="RHEA:13985"/>
        <dbReference type="ChEBI" id="CHEBI:15378"/>
        <dbReference type="ChEBI" id="CHEBI:30616"/>
        <dbReference type="ChEBI" id="CHEBI:57476"/>
        <dbReference type="ChEBI" id="CHEBI:57590"/>
        <dbReference type="ChEBI" id="CHEBI:456216"/>
        <dbReference type="EC" id="2.7.1.39"/>
    </reaction>
</comment>
<dbReference type="InterPro" id="IPR036554">
    <property type="entry name" value="GHMP_kinase_C_sf"/>
</dbReference>
<organism evidence="16 17">
    <name type="scientific">Methylomusa anaerophila</name>
    <dbReference type="NCBI Taxonomy" id="1930071"/>
    <lineage>
        <taxon>Bacteria</taxon>
        <taxon>Bacillati</taxon>
        <taxon>Bacillota</taxon>
        <taxon>Negativicutes</taxon>
        <taxon>Selenomonadales</taxon>
        <taxon>Sporomusaceae</taxon>
        <taxon>Methylomusa</taxon>
    </lineage>
</organism>
<evidence type="ECO:0000313" key="16">
    <source>
        <dbReference type="EMBL" id="BBB92985.1"/>
    </source>
</evidence>
<dbReference type="PANTHER" id="PTHR20861">
    <property type="entry name" value="HOMOSERINE/4-DIPHOSPHOCYTIDYL-2-C-METHYL-D-ERYTHRITOL KINASE"/>
    <property type="match status" value="1"/>
</dbReference>
<dbReference type="OrthoDB" id="9769912at2"/>
<gene>
    <name evidence="13 16" type="primary">thrB</name>
    <name evidence="16" type="ORF">MAMMFC1_03693</name>
</gene>
<evidence type="ECO:0000259" key="14">
    <source>
        <dbReference type="Pfam" id="PF00288"/>
    </source>
</evidence>
<dbReference type="NCBIfam" id="TIGR00191">
    <property type="entry name" value="thrB"/>
    <property type="match status" value="1"/>
</dbReference>
<keyword evidence="7 13" id="KW-0791">Threonine biosynthesis</keyword>
<feature type="domain" description="GHMP kinase N-terminal" evidence="14">
    <location>
        <begin position="62"/>
        <end position="151"/>
    </location>
</feature>
<keyword evidence="13" id="KW-0963">Cytoplasm</keyword>
<dbReference type="AlphaFoldDB" id="A0A348API7"/>
<dbReference type="InterPro" id="IPR000870">
    <property type="entry name" value="Homoserine_kinase"/>
</dbReference>
<dbReference type="GO" id="GO:0004413">
    <property type="term" value="F:homoserine kinase activity"/>
    <property type="evidence" value="ECO:0007669"/>
    <property type="project" value="UniProtKB-UniRule"/>
</dbReference>
<dbReference type="Proteomes" id="UP000276437">
    <property type="component" value="Chromosome"/>
</dbReference>
<proteinExistence type="inferred from homology"/>
<sequence length="309" mass="33117">MKKTIKIRVPGTTANCGPGFDSIGIACTIYNEIEFTFTPAGPIEIVIEGEGAGLLPETADNVIIKAVQMVFDRIYSRYPHCQQSRWQGIRLHMNNAIPLSRGLGSSAAAIVAGLVAANELCGNNLNKEEILEIASAMEGHPDNVAPAVYGGITVSVAEASQVHCIRFIPKADFSMVVAIPEFNLSTKLARKVLPDSVPFQDAVFNIGRTALLVSSLYEGKLDFLQYALIDKIHQPYRSKLIPGMPEVFTAARKAGALGAALSGAGPCLIAFALSDLNKIGKAMVNTFSQHNVKAYYKVLGIDQEGAKII</sequence>
<evidence type="ECO:0000256" key="10">
    <source>
        <dbReference type="ARBA" id="ARBA00022840"/>
    </source>
</evidence>
<feature type="binding site" evidence="13">
    <location>
        <begin position="98"/>
        <end position="108"/>
    </location>
    <ligand>
        <name>ATP</name>
        <dbReference type="ChEBI" id="CHEBI:30616"/>
    </ligand>
</feature>
<keyword evidence="17" id="KW-1185">Reference proteome</keyword>
<evidence type="ECO:0000256" key="1">
    <source>
        <dbReference type="ARBA" id="ARBA00005015"/>
    </source>
</evidence>
<dbReference type="PANTHER" id="PTHR20861:SF1">
    <property type="entry name" value="HOMOSERINE KINASE"/>
    <property type="match status" value="1"/>
</dbReference>
<dbReference type="InterPro" id="IPR013750">
    <property type="entry name" value="GHMP_kinase_C_dom"/>
</dbReference>
<keyword evidence="5 13" id="KW-0028">Amino-acid biosynthesis</keyword>
<keyword evidence="8 13" id="KW-0547">Nucleotide-binding</keyword>
<dbReference type="PRINTS" id="PR00958">
    <property type="entry name" value="HOMSERKINASE"/>
</dbReference>
<comment type="similarity">
    <text evidence="2 13">Belongs to the GHMP kinase family. Homoserine kinase subfamily.</text>
</comment>
<accession>A0A348API7</accession>
<dbReference type="SUPFAM" id="SSF55060">
    <property type="entry name" value="GHMP Kinase, C-terminal domain"/>
    <property type="match status" value="1"/>
</dbReference>
<evidence type="ECO:0000259" key="15">
    <source>
        <dbReference type="Pfam" id="PF08544"/>
    </source>
</evidence>
<evidence type="ECO:0000256" key="5">
    <source>
        <dbReference type="ARBA" id="ARBA00022605"/>
    </source>
</evidence>
<protein>
    <recommendedName>
        <fullName evidence="4 13">Homoserine kinase</fullName>
        <shortName evidence="13">HK</shortName>
        <shortName evidence="13">HSK</shortName>
        <ecNumber evidence="3 13">2.7.1.39</ecNumber>
    </recommendedName>
</protein>
<comment type="subcellular location">
    <subcellularLocation>
        <location evidence="13">Cytoplasm</location>
    </subcellularLocation>
</comment>
<evidence type="ECO:0000256" key="4">
    <source>
        <dbReference type="ARBA" id="ARBA00017858"/>
    </source>
</evidence>
<dbReference type="GO" id="GO:0005524">
    <property type="term" value="F:ATP binding"/>
    <property type="evidence" value="ECO:0007669"/>
    <property type="project" value="UniProtKB-UniRule"/>
</dbReference>
<dbReference type="Pfam" id="PF00288">
    <property type="entry name" value="GHMP_kinases_N"/>
    <property type="match status" value="1"/>
</dbReference>
<evidence type="ECO:0000256" key="13">
    <source>
        <dbReference type="HAMAP-Rule" id="MF_00384"/>
    </source>
</evidence>
<dbReference type="InterPro" id="IPR014721">
    <property type="entry name" value="Ribsml_uS5_D2-typ_fold_subgr"/>
</dbReference>